<dbReference type="OrthoDB" id="6434642at2759"/>
<dbReference type="EMBL" id="BGPR01002194">
    <property type="protein sequence ID" value="GBM69442.1"/>
    <property type="molecule type" value="Genomic_DNA"/>
</dbReference>
<protein>
    <submittedName>
        <fullName evidence="1">Uncharacterized protein</fullName>
    </submittedName>
</protein>
<dbReference type="PANTHER" id="PTHR47331:SF5">
    <property type="entry name" value="RIBONUCLEASE H"/>
    <property type="match status" value="1"/>
</dbReference>
<evidence type="ECO:0000313" key="1">
    <source>
        <dbReference type="EMBL" id="GBM69442.1"/>
    </source>
</evidence>
<dbReference type="PANTHER" id="PTHR47331">
    <property type="entry name" value="PHD-TYPE DOMAIN-CONTAINING PROTEIN"/>
    <property type="match status" value="1"/>
</dbReference>
<evidence type="ECO:0000313" key="2">
    <source>
        <dbReference type="Proteomes" id="UP000499080"/>
    </source>
</evidence>
<dbReference type="AlphaFoldDB" id="A0A4Y2HVZ9"/>
<sequence length="231" mass="26313">MIVLSWLQSEPSRWETFVANRVSEIQSILQSEVWNHIRGKENPADCVSRGILPSEIKSHSLWWEGPSWLCENNIDYSTQHPFYEDALIEERKKTICAVGIVPLEPSIIDKYSSFAKLLRVAAWCFRFFNNAKSPSNKTKLFLTTLEIKCARNALVKIVQSQELSSELNIFKKGKPLNSKSKIISLSPFIDENGLIRVGGRLKNASISMDQKFPIHLPKKSSSNRNDSEIFS</sequence>
<keyword evidence="2" id="KW-1185">Reference proteome</keyword>
<gene>
    <name evidence="1" type="ORF">AVEN_165464_1</name>
</gene>
<organism evidence="1 2">
    <name type="scientific">Araneus ventricosus</name>
    <name type="common">Orbweaver spider</name>
    <name type="synonym">Epeira ventricosa</name>
    <dbReference type="NCBI Taxonomy" id="182803"/>
    <lineage>
        <taxon>Eukaryota</taxon>
        <taxon>Metazoa</taxon>
        <taxon>Ecdysozoa</taxon>
        <taxon>Arthropoda</taxon>
        <taxon>Chelicerata</taxon>
        <taxon>Arachnida</taxon>
        <taxon>Araneae</taxon>
        <taxon>Araneomorphae</taxon>
        <taxon>Entelegynae</taxon>
        <taxon>Araneoidea</taxon>
        <taxon>Araneidae</taxon>
        <taxon>Araneus</taxon>
    </lineage>
</organism>
<accession>A0A4Y2HVZ9</accession>
<reference evidence="1 2" key="1">
    <citation type="journal article" date="2019" name="Sci. Rep.">
        <title>Orb-weaving spider Araneus ventricosus genome elucidates the spidroin gene catalogue.</title>
        <authorList>
            <person name="Kono N."/>
            <person name="Nakamura H."/>
            <person name="Ohtoshi R."/>
            <person name="Moran D.A.P."/>
            <person name="Shinohara A."/>
            <person name="Yoshida Y."/>
            <person name="Fujiwara M."/>
            <person name="Mori M."/>
            <person name="Tomita M."/>
            <person name="Arakawa K."/>
        </authorList>
    </citation>
    <scope>NUCLEOTIDE SEQUENCE [LARGE SCALE GENOMIC DNA]</scope>
</reference>
<dbReference type="Proteomes" id="UP000499080">
    <property type="component" value="Unassembled WGS sequence"/>
</dbReference>
<name>A0A4Y2HVZ9_ARAVE</name>
<proteinExistence type="predicted"/>
<comment type="caution">
    <text evidence="1">The sequence shown here is derived from an EMBL/GenBank/DDBJ whole genome shotgun (WGS) entry which is preliminary data.</text>
</comment>